<accession>A0AAN7XBY2</accession>
<keyword evidence="3" id="KW-1185">Reference proteome</keyword>
<evidence type="ECO:0000256" key="1">
    <source>
        <dbReference type="SAM" id="MobiDB-lite"/>
    </source>
</evidence>
<dbReference type="EMBL" id="JAUZQC010000016">
    <property type="protein sequence ID" value="KAK5857359.1"/>
    <property type="molecule type" value="Genomic_DNA"/>
</dbReference>
<gene>
    <name evidence="2" type="ORF">PBY51_010611</name>
</gene>
<organism evidence="2 3">
    <name type="scientific">Eleginops maclovinus</name>
    <name type="common">Patagonian blennie</name>
    <name type="synonym">Eleginus maclovinus</name>
    <dbReference type="NCBI Taxonomy" id="56733"/>
    <lineage>
        <taxon>Eukaryota</taxon>
        <taxon>Metazoa</taxon>
        <taxon>Chordata</taxon>
        <taxon>Craniata</taxon>
        <taxon>Vertebrata</taxon>
        <taxon>Euteleostomi</taxon>
        <taxon>Actinopterygii</taxon>
        <taxon>Neopterygii</taxon>
        <taxon>Teleostei</taxon>
        <taxon>Neoteleostei</taxon>
        <taxon>Acanthomorphata</taxon>
        <taxon>Eupercaria</taxon>
        <taxon>Perciformes</taxon>
        <taxon>Notothenioidei</taxon>
        <taxon>Eleginopidae</taxon>
        <taxon>Eleginops</taxon>
    </lineage>
</organism>
<reference evidence="2 3" key="2">
    <citation type="journal article" date="2023" name="Mol. Biol. Evol.">
        <title>Genomics of Secondarily Temperate Adaptation in the Only Non-Antarctic Icefish.</title>
        <authorList>
            <person name="Rivera-Colon A.G."/>
            <person name="Rayamajhi N."/>
            <person name="Minhas B.F."/>
            <person name="Madrigal G."/>
            <person name="Bilyk K.T."/>
            <person name="Yoon V."/>
            <person name="Hune M."/>
            <person name="Gregory S."/>
            <person name="Cheng C.H.C."/>
            <person name="Catchen J.M."/>
        </authorList>
    </citation>
    <scope>NUCLEOTIDE SEQUENCE [LARGE SCALE GENOMIC DNA]</scope>
    <source>
        <strain evidence="2">JMC-PN-2008</strain>
    </source>
</reference>
<feature type="region of interest" description="Disordered" evidence="1">
    <location>
        <begin position="1"/>
        <end position="21"/>
    </location>
</feature>
<dbReference type="AlphaFoldDB" id="A0AAN7XBY2"/>
<dbReference type="Proteomes" id="UP001346869">
    <property type="component" value="Unassembled WGS sequence"/>
</dbReference>
<protein>
    <submittedName>
        <fullName evidence="2">Uncharacterized protein</fullName>
    </submittedName>
</protein>
<name>A0AAN7XBY2_ELEMC</name>
<reference evidence="2 3" key="1">
    <citation type="journal article" date="2023" name="Genes (Basel)">
        <title>Chromosome-Level Genome Assembly and Circadian Gene Repertoire of the Patagonia Blennie Eleginops maclovinus-The Closest Ancestral Proxy of Antarctic Cryonotothenioids.</title>
        <authorList>
            <person name="Cheng C.C."/>
            <person name="Rivera-Colon A.G."/>
            <person name="Minhas B.F."/>
            <person name="Wilson L."/>
            <person name="Rayamajhi N."/>
            <person name="Vargas-Chacoff L."/>
            <person name="Catchen J.M."/>
        </authorList>
    </citation>
    <scope>NUCLEOTIDE SEQUENCE [LARGE SCALE GENOMIC DNA]</scope>
    <source>
        <strain evidence="2">JMC-PN-2008</strain>
    </source>
</reference>
<feature type="compositionally biased region" description="Basic and acidic residues" evidence="1">
    <location>
        <begin position="1"/>
        <end position="10"/>
    </location>
</feature>
<sequence length="159" mass="16726">MVHSMERHGADGCSVAAQPPPSPPKCEAAVVGMAQFEREPGFMAETEKLLEGHLGAGGKWGWKAVFRGGFGKVVGAGILQWRGKASPPCHIPLKSKCRGTSPGRSGSVAQRLGRQAVTALGRSPARLAWPLPTPAHPVWPRLTGVRQPTPSGQAGALHY</sequence>
<evidence type="ECO:0000313" key="3">
    <source>
        <dbReference type="Proteomes" id="UP001346869"/>
    </source>
</evidence>
<proteinExistence type="predicted"/>
<evidence type="ECO:0000313" key="2">
    <source>
        <dbReference type="EMBL" id="KAK5857359.1"/>
    </source>
</evidence>
<comment type="caution">
    <text evidence="2">The sequence shown here is derived from an EMBL/GenBank/DDBJ whole genome shotgun (WGS) entry which is preliminary data.</text>
</comment>